<organism evidence="5 6">
    <name type="scientific">Caloramator proteoclasticus DSM 10124</name>
    <dbReference type="NCBI Taxonomy" id="1121262"/>
    <lineage>
        <taxon>Bacteria</taxon>
        <taxon>Bacillati</taxon>
        <taxon>Bacillota</taxon>
        <taxon>Clostridia</taxon>
        <taxon>Eubacteriales</taxon>
        <taxon>Clostridiaceae</taxon>
        <taxon>Caloramator</taxon>
    </lineage>
</organism>
<dbReference type="InterPro" id="IPR028082">
    <property type="entry name" value="Peripla_BP_I"/>
</dbReference>
<proteinExistence type="predicted"/>
<dbReference type="SMART" id="SM00354">
    <property type="entry name" value="HTH_LACI"/>
    <property type="match status" value="1"/>
</dbReference>
<evidence type="ECO:0000259" key="4">
    <source>
        <dbReference type="PROSITE" id="PS50932"/>
    </source>
</evidence>
<dbReference type="SUPFAM" id="SSF53822">
    <property type="entry name" value="Periplasmic binding protein-like I"/>
    <property type="match status" value="1"/>
</dbReference>
<dbReference type="GO" id="GO:0000976">
    <property type="term" value="F:transcription cis-regulatory region binding"/>
    <property type="evidence" value="ECO:0007669"/>
    <property type="project" value="TreeGrafter"/>
</dbReference>
<dbReference type="Proteomes" id="UP000184423">
    <property type="component" value="Unassembled WGS sequence"/>
</dbReference>
<name>A0A1M5B030_9CLOT</name>
<dbReference type="PROSITE" id="PS00356">
    <property type="entry name" value="HTH_LACI_1"/>
    <property type="match status" value="1"/>
</dbReference>
<evidence type="ECO:0000313" key="6">
    <source>
        <dbReference type="Proteomes" id="UP000184423"/>
    </source>
</evidence>
<dbReference type="CDD" id="cd01392">
    <property type="entry name" value="HTH_LacI"/>
    <property type="match status" value="1"/>
</dbReference>
<dbReference type="InterPro" id="IPR010982">
    <property type="entry name" value="Lambda_DNA-bd_dom_sf"/>
</dbReference>
<dbReference type="PRINTS" id="PR00036">
    <property type="entry name" value="HTHLACI"/>
</dbReference>
<dbReference type="PROSITE" id="PS50932">
    <property type="entry name" value="HTH_LACI_2"/>
    <property type="match status" value="1"/>
</dbReference>
<dbReference type="Pfam" id="PF13377">
    <property type="entry name" value="Peripla_BP_3"/>
    <property type="match status" value="1"/>
</dbReference>
<keyword evidence="6" id="KW-1185">Reference proteome</keyword>
<evidence type="ECO:0000313" key="5">
    <source>
        <dbReference type="EMBL" id="SHF35532.1"/>
    </source>
</evidence>
<dbReference type="InterPro" id="IPR046335">
    <property type="entry name" value="LacI/GalR-like_sensor"/>
</dbReference>
<accession>A0A1M5B030</accession>
<dbReference type="SUPFAM" id="SSF47413">
    <property type="entry name" value="lambda repressor-like DNA-binding domains"/>
    <property type="match status" value="1"/>
</dbReference>
<protein>
    <submittedName>
        <fullName evidence="5">Transcriptional regulator, LacI family</fullName>
    </submittedName>
</protein>
<evidence type="ECO:0000256" key="1">
    <source>
        <dbReference type="ARBA" id="ARBA00023015"/>
    </source>
</evidence>
<keyword evidence="1" id="KW-0805">Transcription regulation</keyword>
<evidence type="ECO:0000256" key="3">
    <source>
        <dbReference type="ARBA" id="ARBA00023163"/>
    </source>
</evidence>
<dbReference type="RefSeq" id="WP_073249867.1">
    <property type="nucleotide sequence ID" value="NZ_FQVG01000059.1"/>
</dbReference>
<keyword evidence="3" id="KW-0804">Transcription</keyword>
<reference evidence="6" key="1">
    <citation type="submission" date="2016-11" db="EMBL/GenBank/DDBJ databases">
        <authorList>
            <person name="Varghese N."/>
            <person name="Submissions S."/>
        </authorList>
    </citation>
    <scope>NUCLEOTIDE SEQUENCE [LARGE SCALE GENOMIC DNA]</scope>
    <source>
        <strain evidence="6">DSM 10124</strain>
    </source>
</reference>
<dbReference type="Gene3D" id="3.40.50.2300">
    <property type="match status" value="2"/>
</dbReference>
<dbReference type="Pfam" id="PF00356">
    <property type="entry name" value="LacI"/>
    <property type="match status" value="1"/>
</dbReference>
<keyword evidence="2" id="KW-0238">DNA-binding</keyword>
<dbReference type="CDD" id="cd06267">
    <property type="entry name" value="PBP1_LacI_sugar_binding-like"/>
    <property type="match status" value="1"/>
</dbReference>
<dbReference type="GO" id="GO:0003700">
    <property type="term" value="F:DNA-binding transcription factor activity"/>
    <property type="evidence" value="ECO:0007669"/>
    <property type="project" value="TreeGrafter"/>
</dbReference>
<sequence>MAVTINDVAKEAGVSITTVSRVINGNYPVKQETRQRVEEAIKKLNFQPNPIARSLVCRRTNSIGIVVPSITNMYFTEVVDGIEKYARNNSYDIFLNITNGDAKAEINAVNKFIERYVDGIIVVDPQTENMLSGFYDEIVNTVPVVFVNGYHQEIDLSFVISNEENGFKNALKHLNKTGHKNIIFVRGESSYSYDLKENIYRKFIKNIGSREYILTVNAGNSIEVVENTKKSIINISSEIKLGEDFTALIACNDLMATGALNACLELGIKVPDEFSIIGFDNIILSQMTTPKLSTVDQNMKKLGEKSAEMLFNYIESGYEADKVLINTKLILRESCRI</sequence>
<dbReference type="EMBL" id="FQVG01000059">
    <property type="protein sequence ID" value="SHF35532.1"/>
    <property type="molecule type" value="Genomic_DNA"/>
</dbReference>
<gene>
    <name evidence="5" type="ORF">SAMN02746091_02332</name>
</gene>
<feature type="domain" description="HTH lacI-type" evidence="4">
    <location>
        <begin position="3"/>
        <end position="57"/>
    </location>
</feature>
<dbReference type="Gene3D" id="1.10.260.40">
    <property type="entry name" value="lambda repressor-like DNA-binding domains"/>
    <property type="match status" value="1"/>
</dbReference>
<dbReference type="FunFam" id="1.10.260.40:FF:000002">
    <property type="entry name" value="HTH-type transcriptional repressor PurR"/>
    <property type="match status" value="1"/>
</dbReference>
<dbReference type="AlphaFoldDB" id="A0A1M5B030"/>
<dbReference type="InterPro" id="IPR000843">
    <property type="entry name" value="HTH_LacI"/>
</dbReference>
<dbReference type="PANTHER" id="PTHR30146">
    <property type="entry name" value="LACI-RELATED TRANSCRIPTIONAL REPRESSOR"/>
    <property type="match status" value="1"/>
</dbReference>
<evidence type="ECO:0000256" key="2">
    <source>
        <dbReference type="ARBA" id="ARBA00023125"/>
    </source>
</evidence>
<dbReference type="PANTHER" id="PTHR30146:SF109">
    <property type="entry name" value="HTH-TYPE TRANSCRIPTIONAL REGULATOR GALS"/>
    <property type="match status" value="1"/>
</dbReference>